<gene>
    <name evidence="1" type="ORF">WDU99_16925</name>
</gene>
<evidence type="ECO:0008006" key="3">
    <source>
        <dbReference type="Google" id="ProtNLM"/>
    </source>
</evidence>
<accession>A0ABU8LGQ3</accession>
<name>A0ABU8LGQ3_9MICO</name>
<sequence>MTELTADELGRVQGLLDHLGYDLEPSILIGGWATQMRVGGDVSRDIDLIIMDQGLRQKLREILPDYSENTIHSGGRKGRGTKNGVHVDAYIPWESALGNKLRLRVEKLMDHTEPAPMKGWRLLNIHAHTATKLAALLDRPDTEKGEKDAREIDRLLDSGADPIETIAVLLSATDGEPGLIPGYIAEVFELVPVLASVNKQRRRQLASQRRTWVDEAEYQLRDQSPH</sequence>
<dbReference type="Proteomes" id="UP001371224">
    <property type="component" value="Unassembled WGS sequence"/>
</dbReference>
<organism evidence="1 2">
    <name type="scientific">Microbacterium bandirmense</name>
    <dbReference type="NCBI Taxonomy" id="3122050"/>
    <lineage>
        <taxon>Bacteria</taxon>
        <taxon>Bacillati</taxon>
        <taxon>Actinomycetota</taxon>
        <taxon>Actinomycetes</taxon>
        <taxon>Micrococcales</taxon>
        <taxon>Microbacteriaceae</taxon>
        <taxon>Microbacterium</taxon>
    </lineage>
</organism>
<keyword evidence="2" id="KW-1185">Reference proteome</keyword>
<evidence type="ECO:0000313" key="2">
    <source>
        <dbReference type="Proteomes" id="UP001371224"/>
    </source>
</evidence>
<dbReference type="EMBL" id="JBBDGM010000023">
    <property type="protein sequence ID" value="MEJ1090004.1"/>
    <property type="molecule type" value="Genomic_DNA"/>
</dbReference>
<dbReference type="RefSeq" id="WP_337333646.1">
    <property type="nucleotide sequence ID" value="NZ_JBBDGM010000023.1"/>
</dbReference>
<comment type="caution">
    <text evidence="1">The sequence shown here is derived from an EMBL/GenBank/DDBJ whole genome shotgun (WGS) entry which is preliminary data.</text>
</comment>
<reference evidence="1 2" key="1">
    <citation type="submission" date="2024-02" db="EMBL/GenBank/DDBJ databases">
        <authorList>
            <person name="Saticioglu I.B."/>
        </authorList>
    </citation>
    <scope>NUCLEOTIDE SEQUENCE [LARGE SCALE GENOMIC DNA]</scope>
    <source>
        <strain evidence="1 2">Mu-80</strain>
    </source>
</reference>
<protein>
    <recommendedName>
        <fullName evidence="3">Nucleotidyl transferase AbiEii toxin, Type IV TA system</fullName>
    </recommendedName>
</protein>
<evidence type="ECO:0000313" key="1">
    <source>
        <dbReference type="EMBL" id="MEJ1090004.1"/>
    </source>
</evidence>
<proteinExistence type="predicted"/>